<reference evidence="8" key="1">
    <citation type="journal article" date="2015" name="MBio">
        <title>Genome-Resolved Metagenomic Analysis Reveals Roles for Candidate Phyla and Other Microbial Community Members in Biogeochemical Transformations in Oil Reservoirs.</title>
        <authorList>
            <person name="Hu P."/>
            <person name="Tom L."/>
            <person name="Singh A."/>
            <person name="Thomas B.C."/>
            <person name="Baker B.J."/>
            <person name="Piceno Y.M."/>
            <person name="Andersen G.L."/>
            <person name="Banfield J.F."/>
        </authorList>
    </citation>
    <scope>NUCLEOTIDE SEQUENCE [LARGE SCALE GENOMIC DNA]</scope>
</reference>
<evidence type="ECO:0000313" key="8">
    <source>
        <dbReference type="Proteomes" id="UP000054092"/>
    </source>
</evidence>
<dbReference type="AlphaFoldDB" id="A0A124FYD5"/>
<comment type="catalytic activity">
    <reaction evidence="4">
        <text>shikimate + NADP(+) = 3-dehydroshikimate + NADPH + H(+)</text>
        <dbReference type="Rhea" id="RHEA:17737"/>
        <dbReference type="ChEBI" id="CHEBI:15378"/>
        <dbReference type="ChEBI" id="CHEBI:16630"/>
        <dbReference type="ChEBI" id="CHEBI:36208"/>
        <dbReference type="ChEBI" id="CHEBI:57783"/>
        <dbReference type="ChEBI" id="CHEBI:58349"/>
        <dbReference type="EC" id="1.1.1.25"/>
    </reaction>
</comment>
<evidence type="ECO:0000256" key="4">
    <source>
        <dbReference type="ARBA" id="ARBA00049442"/>
    </source>
</evidence>
<dbReference type="CDD" id="cd01065">
    <property type="entry name" value="NAD_bind_Shikimate_DH"/>
    <property type="match status" value="1"/>
</dbReference>
<accession>A0A124FYD5</accession>
<dbReference type="UniPathway" id="UPA00053">
    <property type="reaction ID" value="UER00087"/>
</dbReference>
<dbReference type="Pfam" id="PF01488">
    <property type="entry name" value="Shikimate_DH"/>
    <property type="match status" value="1"/>
</dbReference>
<proteinExistence type="predicted"/>
<evidence type="ECO:0000256" key="3">
    <source>
        <dbReference type="ARBA" id="ARBA00023141"/>
    </source>
</evidence>
<evidence type="ECO:0000259" key="6">
    <source>
        <dbReference type="Pfam" id="PF08501"/>
    </source>
</evidence>
<keyword evidence="3" id="KW-0057">Aromatic amino acid biosynthesis</keyword>
<evidence type="ECO:0000256" key="1">
    <source>
        <dbReference type="ARBA" id="ARBA00004871"/>
    </source>
</evidence>
<keyword evidence="3" id="KW-0028">Amino-acid biosynthesis</keyword>
<dbReference type="PANTHER" id="PTHR21089">
    <property type="entry name" value="SHIKIMATE DEHYDROGENASE"/>
    <property type="match status" value="1"/>
</dbReference>
<dbReference type="GO" id="GO:0005829">
    <property type="term" value="C:cytosol"/>
    <property type="evidence" value="ECO:0007669"/>
    <property type="project" value="TreeGrafter"/>
</dbReference>
<dbReference type="InterPro" id="IPR046346">
    <property type="entry name" value="Aminoacid_DH-like_N_sf"/>
</dbReference>
<dbReference type="SUPFAM" id="SSF53223">
    <property type="entry name" value="Aminoacid dehydrogenase-like, N-terminal domain"/>
    <property type="match status" value="1"/>
</dbReference>
<comment type="pathway">
    <text evidence="1">Metabolic intermediate biosynthesis; chorismate biosynthesis; chorismate from D-erythrose 4-phosphate and phosphoenolpyruvate: step 4/7.</text>
</comment>
<organism evidence="7 8">
    <name type="scientific">Mesotoga prima</name>
    <dbReference type="NCBI Taxonomy" id="1184387"/>
    <lineage>
        <taxon>Bacteria</taxon>
        <taxon>Thermotogati</taxon>
        <taxon>Thermotogota</taxon>
        <taxon>Thermotogae</taxon>
        <taxon>Kosmotogales</taxon>
        <taxon>Kosmotogaceae</taxon>
        <taxon>Mesotoga</taxon>
    </lineage>
</organism>
<dbReference type="PANTHER" id="PTHR21089:SF1">
    <property type="entry name" value="BIFUNCTIONAL 3-DEHYDROQUINATE DEHYDRATASE_SHIKIMATE DEHYDROGENASE, CHLOROPLASTIC"/>
    <property type="match status" value="1"/>
</dbReference>
<comment type="caution">
    <text evidence="7">The sequence shown here is derived from an EMBL/GenBank/DDBJ whole genome shotgun (WGS) entry which is preliminary data.</text>
</comment>
<dbReference type="PATRIC" id="fig|1184387.3.peg.1130"/>
<dbReference type="GO" id="GO:0009073">
    <property type="term" value="P:aromatic amino acid family biosynthetic process"/>
    <property type="evidence" value="ECO:0007669"/>
    <property type="project" value="UniProtKB-KW"/>
</dbReference>
<dbReference type="GO" id="GO:0019632">
    <property type="term" value="P:shikimate metabolic process"/>
    <property type="evidence" value="ECO:0007669"/>
    <property type="project" value="TreeGrafter"/>
</dbReference>
<dbReference type="Proteomes" id="UP000054092">
    <property type="component" value="Unassembled WGS sequence"/>
</dbReference>
<dbReference type="Gene3D" id="3.40.50.10860">
    <property type="entry name" value="Leucine Dehydrogenase, chain A, domain 1"/>
    <property type="match status" value="1"/>
</dbReference>
<evidence type="ECO:0000313" key="7">
    <source>
        <dbReference type="EMBL" id="KUK80832.1"/>
    </source>
</evidence>
<dbReference type="EMBL" id="LGGP01000106">
    <property type="protein sequence ID" value="KUK80832.1"/>
    <property type="molecule type" value="Genomic_DNA"/>
</dbReference>
<evidence type="ECO:0000259" key="5">
    <source>
        <dbReference type="Pfam" id="PF01488"/>
    </source>
</evidence>
<dbReference type="InterPro" id="IPR006151">
    <property type="entry name" value="Shikm_DH/Glu-tRNA_Rdtase"/>
</dbReference>
<dbReference type="EC" id="1.1.1.25" evidence="2"/>
<dbReference type="GO" id="GO:0009423">
    <property type="term" value="P:chorismate biosynthetic process"/>
    <property type="evidence" value="ECO:0007669"/>
    <property type="project" value="UniProtKB-UniPathway"/>
</dbReference>
<dbReference type="InterPro" id="IPR036291">
    <property type="entry name" value="NAD(P)-bd_dom_sf"/>
</dbReference>
<dbReference type="Gene3D" id="3.40.50.720">
    <property type="entry name" value="NAD(P)-binding Rossmann-like Domain"/>
    <property type="match status" value="1"/>
</dbReference>
<feature type="domain" description="Shikimate dehydrogenase substrate binding N-terminal" evidence="6">
    <location>
        <begin position="5"/>
        <end position="74"/>
    </location>
</feature>
<dbReference type="GO" id="GO:0004764">
    <property type="term" value="F:shikimate 3-dehydrogenase (NADP+) activity"/>
    <property type="evidence" value="ECO:0007669"/>
    <property type="project" value="UniProtKB-EC"/>
</dbReference>
<dbReference type="GO" id="GO:0050661">
    <property type="term" value="F:NADP binding"/>
    <property type="evidence" value="ECO:0007669"/>
    <property type="project" value="TreeGrafter"/>
</dbReference>
<dbReference type="Pfam" id="PF08501">
    <property type="entry name" value="Shikimate_dh_N"/>
    <property type="match status" value="1"/>
</dbReference>
<protein>
    <recommendedName>
        <fullName evidence="2">shikimate dehydrogenase (NADP(+))</fullName>
        <ecNumber evidence="2">1.1.1.25</ecNumber>
    </recommendedName>
</protein>
<name>A0A124FYD5_9BACT</name>
<evidence type="ECO:0000256" key="2">
    <source>
        <dbReference type="ARBA" id="ARBA00012962"/>
    </source>
</evidence>
<feature type="domain" description="Quinate/shikimate 5-dehydrogenase/glutamyl-tRNA reductase" evidence="5">
    <location>
        <begin position="108"/>
        <end position="181"/>
    </location>
</feature>
<sequence length="260" mass="29175">MRLCIIGHPISHSMSPSIYGRFFEAMNIDATYEAVDIDPNEFSTKIVSIIQDFDGFNVTIPFKERIVPHIVSQVEPPLLAVNCIFQGRGYNTDWIGFGKPLQRRPIEEPVMIIGAGGAARAVVFYLKRAGVKNIQIVNRTLSRAEKIKEEFEVSGNLEVNVFPLESIREVAAKSKSIVNASSLGINGEDTGITAEELSGKSLVYDLIYWKTPLIESSRRCEVKTVLDGRHMLLHQAMENLRIWGVPSGESFEKTFWEVMK</sequence>
<dbReference type="InterPro" id="IPR013708">
    <property type="entry name" value="Shikimate_DH-bd_N"/>
</dbReference>
<gene>
    <name evidence="7" type="ORF">XD94_0742</name>
</gene>
<dbReference type="SUPFAM" id="SSF51735">
    <property type="entry name" value="NAD(P)-binding Rossmann-fold domains"/>
    <property type="match status" value="1"/>
</dbReference>
<dbReference type="InterPro" id="IPR022893">
    <property type="entry name" value="Shikimate_DH_fam"/>
</dbReference>